<evidence type="ECO:0000313" key="2">
    <source>
        <dbReference type="EMBL" id="QDQ09380.1"/>
    </source>
</evidence>
<dbReference type="Pfam" id="PF13454">
    <property type="entry name" value="NAD_binding_9"/>
    <property type="match status" value="1"/>
</dbReference>
<feature type="domain" description="FAD-dependent urate hydroxylase HpyO/Asp monooxygenase CreE-like FAD/NAD(P)-binding" evidence="1">
    <location>
        <begin position="37"/>
        <end position="207"/>
    </location>
</feature>
<evidence type="ECO:0000259" key="1">
    <source>
        <dbReference type="Pfam" id="PF13454"/>
    </source>
</evidence>
<reference evidence="2 3" key="1">
    <citation type="journal article" date="2019" name="J. Ind. Microbiol. Biotechnol.">
        <title>The complete genomic sequence of Streptomyces spectabilis NRRL-2792 and identification of secondary metabolite biosynthetic gene clusters.</title>
        <authorList>
            <person name="Sinha A."/>
            <person name="Phillips-Salemka S."/>
            <person name="Niraula T.A."/>
            <person name="Short K.A."/>
            <person name="Niraula N.P."/>
        </authorList>
    </citation>
    <scope>NUCLEOTIDE SEQUENCE [LARGE SCALE GENOMIC DNA]</scope>
    <source>
        <strain evidence="2 3">NRRL 2792</strain>
    </source>
</reference>
<dbReference type="PANTHER" id="PTHR40254">
    <property type="entry name" value="BLR0577 PROTEIN"/>
    <property type="match status" value="1"/>
</dbReference>
<accession>A0A516R167</accession>
<dbReference type="PANTHER" id="PTHR40254:SF1">
    <property type="entry name" value="BLR0577 PROTEIN"/>
    <property type="match status" value="1"/>
</dbReference>
<name>A0A516R167_STRST</name>
<protein>
    <submittedName>
        <fullName evidence="2">FAD/NAD(P)-binding protein</fullName>
    </submittedName>
</protein>
<dbReference type="Proteomes" id="UP000316806">
    <property type="component" value="Chromosome"/>
</dbReference>
<dbReference type="InterPro" id="IPR052189">
    <property type="entry name" value="L-asp_N-monooxygenase_NS-form"/>
</dbReference>
<dbReference type="EMBL" id="CP040916">
    <property type="protein sequence ID" value="QDQ09380.1"/>
    <property type="molecule type" value="Genomic_DNA"/>
</dbReference>
<organism evidence="2 3">
    <name type="scientific">Streptomyces spectabilis</name>
    <dbReference type="NCBI Taxonomy" id="68270"/>
    <lineage>
        <taxon>Bacteria</taxon>
        <taxon>Bacillati</taxon>
        <taxon>Actinomycetota</taxon>
        <taxon>Actinomycetes</taxon>
        <taxon>Kitasatosporales</taxon>
        <taxon>Streptomycetaceae</taxon>
        <taxon>Streptomyces</taxon>
    </lineage>
</organism>
<evidence type="ECO:0000313" key="3">
    <source>
        <dbReference type="Proteomes" id="UP000316806"/>
    </source>
</evidence>
<dbReference type="InterPro" id="IPR038732">
    <property type="entry name" value="HpyO/CreE_NAD-binding"/>
</dbReference>
<gene>
    <name evidence="2" type="ORF">FH965_01360</name>
</gene>
<dbReference type="SUPFAM" id="SSF51905">
    <property type="entry name" value="FAD/NAD(P)-binding domain"/>
    <property type="match status" value="1"/>
</dbReference>
<dbReference type="Gene3D" id="3.50.50.60">
    <property type="entry name" value="FAD/NAD(P)-binding domain"/>
    <property type="match status" value="1"/>
</dbReference>
<proteinExistence type="predicted"/>
<dbReference type="RefSeq" id="WP_144000958.1">
    <property type="nucleotide sequence ID" value="NZ_CP040916.1"/>
</dbReference>
<dbReference type="AlphaFoldDB" id="A0A516R167"/>
<dbReference type="InterPro" id="IPR036188">
    <property type="entry name" value="FAD/NAD-bd_sf"/>
</dbReference>
<sequence length="611" mass="64688">MTAFPVVPRAAAVTADSMLAHDHQAAAATRTDDVSVALVGCGPRGLNVLERLVHRARTHRLRGTVHVIEPGPLGVGVHHRGQPEYLRLHTPADRLTAFTDPQMVDGGGVAGPSLYAWARGRGLTVREPTGDETPVRPDHHLPRAMLGEYLAWAARTIVAAAPAGLRVLHHRATAVDVVPAVHRGGERVVLNNGGVLGVAHVVLAVGHTGAVPMAAPGGADTTNGHWIADPYPLPGTLDGIPPGATVALLGAGLTCADVVAAVTVGRGGRYVRDGVGCLRYLPSGREPALVLLSRSGLPARARPRPSARPPADAAHLTFCAVQRLRSLCTGRALDFRRDVLPLVEREMRHRYAARATALGEDPGGLGHGFLDELVRGTIPRHRLASYHHYRTWYAHYLGDDLREAELGLDGSPLKYSLEALSDLREELRRAVDEPGLTAESTRYFFGSFAAAVSRTVIGPQPERNAELLALLAAGVARPGPGPAARVGWHAGARSWAITSTELAVPAVDRADHLVAARTAAPAVLSSLNPVIRSLYDKGRLRCRLAGDLVLGADVTRVGRPVGGDGRVQHRLFVLGPLAEGSSYYNHYVTAPGAPSRAVADAQRAVECATRP</sequence>